<keyword evidence="3" id="KW-0229">DNA integration</keyword>
<dbReference type="Pfam" id="PF00589">
    <property type="entry name" value="Phage_integrase"/>
    <property type="match status" value="1"/>
</dbReference>
<evidence type="ECO:0000259" key="7">
    <source>
        <dbReference type="PROSITE" id="PS51898"/>
    </source>
</evidence>
<evidence type="ECO:0000256" key="2">
    <source>
        <dbReference type="ARBA" id="ARBA00008857"/>
    </source>
</evidence>
<dbReference type="PROSITE" id="PS51900">
    <property type="entry name" value="CB"/>
    <property type="match status" value="1"/>
</dbReference>
<dbReference type="InterPro" id="IPR010998">
    <property type="entry name" value="Integrase_recombinase_N"/>
</dbReference>
<keyword evidence="4 6" id="KW-0238">DNA-binding</keyword>
<dbReference type="GO" id="GO:0015074">
    <property type="term" value="P:DNA integration"/>
    <property type="evidence" value="ECO:0007669"/>
    <property type="project" value="UniProtKB-KW"/>
</dbReference>
<evidence type="ECO:0000313" key="10">
    <source>
        <dbReference type="Proteomes" id="UP000184301"/>
    </source>
</evidence>
<dbReference type="Pfam" id="PF02899">
    <property type="entry name" value="Phage_int_SAM_1"/>
    <property type="match status" value="1"/>
</dbReference>
<dbReference type="PANTHER" id="PTHR30349">
    <property type="entry name" value="PHAGE INTEGRASE-RELATED"/>
    <property type="match status" value="1"/>
</dbReference>
<evidence type="ECO:0000256" key="4">
    <source>
        <dbReference type="ARBA" id="ARBA00023125"/>
    </source>
</evidence>
<dbReference type="InterPro" id="IPR011010">
    <property type="entry name" value="DNA_brk_join_enz"/>
</dbReference>
<dbReference type="GO" id="GO:0003677">
    <property type="term" value="F:DNA binding"/>
    <property type="evidence" value="ECO:0007669"/>
    <property type="project" value="UniProtKB-UniRule"/>
</dbReference>
<feature type="domain" description="Core-binding (CB)" evidence="8">
    <location>
        <begin position="1"/>
        <end position="89"/>
    </location>
</feature>
<dbReference type="Gene3D" id="1.10.150.130">
    <property type="match status" value="1"/>
</dbReference>
<dbReference type="Gene3D" id="1.10.443.10">
    <property type="entry name" value="Intergrase catalytic core"/>
    <property type="match status" value="1"/>
</dbReference>
<dbReference type="RefSeq" id="WP_073103926.1">
    <property type="nucleotide sequence ID" value="NZ_FQZY01000006.1"/>
</dbReference>
<evidence type="ECO:0000256" key="6">
    <source>
        <dbReference type="PROSITE-ProRule" id="PRU01248"/>
    </source>
</evidence>
<comment type="similarity">
    <text evidence="2">Belongs to the 'phage' integrase family.</text>
</comment>
<feature type="domain" description="Tyr recombinase" evidence="7">
    <location>
        <begin position="107"/>
        <end position="281"/>
    </location>
</feature>
<organism evidence="9 10">
    <name type="scientific">Hespellia stercorisuis DSM 15480</name>
    <dbReference type="NCBI Taxonomy" id="1121950"/>
    <lineage>
        <taxon>Bacteria</taxon>
        <taxon>Bacillati</taxon>
        <taxon>Bacillota</taxon>
        <taxon>Clostridia</taxon>
        <taxon>Lachnospirales</taxon>
        <taxon>Lachnospiraceae</taxon>
        <taxon>Hespellia</taxon>
    </lineage>
</organism>
<dbReference type="PROSITE" id="PS51898">
    <property type="entry name" value="TYR_RECOMBINASE"/>
    <property type="match status" value="1"/>
</dbReference>
<dbReference type="Proteomes" id="UP000184301">
    <property type="component" value="Unassembled WGS sequence"/>
</dbReference>
<evidence type="ECO:0000313" key="9">
    <source>
        <dbReference type="EMBL" id="SHJ28700.1"/>
    </source>
</evidence>
<keyword evidence="5" id="KW-0233">DNA recombination</keyword>
<dbReference type="InterPro" id="IPR004107">
    <property type="entry name" value="Integrase_SAM-like_N"/>
</dbReference>
<evidence type="ECO:0000256" key="5">
    <source>
        <dbReference type="ARBA" id="ARBA00023172"/>
    </source>
</evidence>
<dbReference type="GO" id="GO:0006310">
    <property type="term" value="P:DNA recombination"/>
    <property type="evidence" value="ECO:0007669"/>
    <property type="project" value="UniProtKB-KW"/>
</dbReference>
<dbReference type="OrthoDB" id="9801717at2"/>
<dbReference type="InterPro" id="IPR013762">
    <property type="entry name" value="Integrase-like_cat_sf"/>
</dbReference>
<evidence type="ECO:0000259" key="8">
    <source>
        <dbReference type="PROSITE" id="PS51900"/>
    </source>
</evidence>
<dbReference type="InterPro" id="IPR044068">
    <property type="entry name" value="CB"/>
</dbReference>
<reference evidence="9 10" key="1">
    <citation type="submission" date="2016-11" db="EMBL/GenBank/DDBJ databases">
        <authorList>
            <person name="Jaros S."/>
            <person name="Januszkiewicz K."/>
            <person name="Wedrychowicz H."/>
        </authorList>
    </citation>
    <scope>NUCLEOTIDE SEQUENCE [LARGE SCALE GENOMIC DNA]</scope>
    <source>
        <strain evidence="9 10">DSM 15480</strain>
    </source>
</reference>
<dbReference type="AlphaFoldDB" id="A0A1M6I2T0"/>
<evidence type="ECO:0000256" key="3">
    <source>
        <dbReference type="ARBA" id="ARBA00022908"/>
    </source>
</evidence>
<dbReference type="InterPro" id="IPR002104">
    <property type="entry name" value="Integrase_catalytic"/>
</dbReference>
<keyword evidence="10" id="KW-1185">Reference proteome</keyword>
<evidence type="ECO:0000256" key="1">
    <source>
        <dbReference type="ARBA" id="ARBA00003283"/>
    </source>
</evidence>
<comment type="function">
    <text evidence="1">Site-specific tyrosine recombinase, which acts by catalyzing the cutting and rejoining of the recombining DNA molecules.</text>
</comment>
<dbReference type="STRING" id="1121950.SAMN02745243_00200"/>
<accession>A0A1M6I2T0</accession>
<dbReference type="InterPro" id="IPR050090">
    <property type="entry name" value="Tyrosine_recombinase_XerCD"/>
</dbReference>
<dbReference type="SUPFAM" id="SSF56349">
    <property type="entry name" value="DNA breaking-rejoining enzymes"/>
    <property type="match status" value="1"/>
</dbReference>
<name>A0A1M6I2T0_9FIRM</name>
<dbReference type="EMBL" id="FQZY01000006">
    <property type="protein sequence ID" value="SHJ28700.1"/>
    <property type="molecule type" value="Genomic_DNA"/>
</dbReference>
<sequence length="286" mass="33386">MNTNYSENIKKLEEYKKWLLEDEKSENTIEKYARDIRMFLDYLKEEYEDGEAVTKQHLIKFKEKLEGSYAISSANSMLVAVNVFLKYLGLECLRVKLFKVQKQVFSEESRELSKTDYMKLMEAAKLLHKNRLCLVMETICSTGIRISELEYITVGAAKIGRAEISCKGKKRIIFIPKKLCKKLIVYTRDNEIDTGIIFRTKTGRPLDRSNIWREMKKLCTDACVEATKVFPHNFRHLFARTYYKIKKNIVHLADILGHSNINTTRIYTVSSGTEHMREIEELGLIV</sequence>
<gene>
    <name evidence="9" type="ORF">SAMN02745243_00200</name>
</gene>
<protein>
    <submittedName>
        <fullName evidence="9">Site-specific recombinase XerD</fullName>
    </submittedName>
</protein>
<proteinExistence type="inferred from homology"/>
<dbReference type="PANTHER" id="PTHR30349:SF89">
    <property type="entry name" value="INTEGRASE_RECOMBINASE"/>
    <property type="match status" value="1"/>
</dbReference>